<dbReference type="GO" id="GO:0003677">
    <property type="term" value="F:DNA binding"/>
    <property type="evidence" value="ECO:0007669"/>
    <property type="project" value="InterPro"/>
</dbReference>
<dbReference type="Proteomes" id="UP000070539">
    <property type="component" value="Unassembled WGS sequence"/>
</dbReference>
<reference evidence="2 3" key="1">
    <citation type="submission" date="2016-01" db="EMBL/GenBank/DDBJ databases">
        <title>Genome sequence of Clostridium neopropionicum X4, DSM-3847.</title>
        <authorList>
            <person name="Poehlein A."/>
            <person name="Beck M.H."/>
            <person name="Bengelsdorf F.R."/>
            <person name="Daniel R."/>
            <person name="Duerre P."/>
        </authorList>
    </citation>
    <scope>NUCLEOTIDE SEQUENCE [LARGE SCALE GENOMIC DNA]</scope>
    <source>
        <strain evidence="2 3">DSM-3847</strain>
    </source>
</reference>
<protein>
    <recommendedName>
        <fullName evidence="1">HTH cro/C1-type domain-containing protein</fullName>
    </recommendedName>
</protein>
<dbReference type="InterPro" id="IPR010982">
    <property type="entry name" value="Lambda_DNA-bd_dom_sf"/>
</dbReference>
<dbReference type="SUPFAM" id="SSF47413">
    <property type="entry name" value="lambda repressor-like DNA-binding domains"/>
    <property type="match status" value="1"/>
</dbReference>
<name>A0A136WEJ0_9FIRM</name>
<gene>
    <name evidence="2" type="ORF">CLNEO_14620</name>
</gene>
<dbReference type="AlphaFoldDB" id="A0A136WEJ0"/>
<dbReference type="PROSITE" id="PS50943">
    <property type="entry name" value="HTH_CROC1"/>
    <property type="match status" value="1"/>
</dbReference>
<dbReference type="RefSeq" id="WP_242864183.1">
    <property type="nucleotide sequence ID" value="NZ_LRVM01000004.1"/>
</dbReference>
<keyword evidence="3" id="KW-1185">Reference proteome</keyword>
<proteinExistence type="predicted"/>
<evidence type="ECO:0000259" key="1">
    <source>
        <dbReference type="PROSITE" id="PS50943"/>
    </source>
</evidence>
<evidence type="ECO:0000313" key="2">
    <source>
        <dbReference type="EMBL" id="KXL52920.1"/>
    </source>
</evidence>
<evidence type="ECO:0000313" key="3">
    <source>
        <dbReference type="Proteomes" id="UP000070539"/>
    </source>
</evidence>
<dbReference type="Pfam" id="PF13443">
    <property type="entry name" value="HTH_26"/>
    <property type="match status" value="1"/>
</dbReference>
<feature type="domain" description="HTH cro/C1-type" evidence="1">
    <location>
        <begin position="20"/>
        <end position="75"/>
    </location>
</feature>
<dbReference type="Gene3D" id="1.10.260.40">
    <property type="entry name" value="lambda repressor-like DNA-binding domains"/>
    <property type="match status" value="1"/>
</dbReference>
<sequence>MDNTNSIFEIKDYGKINFHVKEIMDAKNITRSKLSKLANVRFEVADKWYNGNIERMDIDVLTRICYVLDCNISDLMTYSK</sequence>
<accession>A0A136WEJ0</accession>
<dbReference type="EMBL" id="LRVM01000004">
    <property type="protein sequence ID" value="KXL52920.1"/>
    <property type="molecule type" value="Genomic_DNA"/>
</dbReference>
<dbReference type="InterPro" id="IPR001387">
    <property type="entry name" value="Cro/C1-type_HTH"/>
</dbReference>
<organism evidence="2 3">
    <name type="scientific">Anaerotignum neopropionicum</name>
    <dbReference type="NCBI Taxonomy" id="36847"/>
    <lineage>
        <taxon>Bacteria</taxon>
        <taxon>Bacillati</taxon>
        <taxon>Bacillota</taxon>
        <taxon>Clostridia</taxon>
        <taxon>Lachnospirales</taxon>
        <taxon>Anaerotignaceae</taxon>
        <taxon>Anaerotignum</taxon>
    </lineage>
</organism>
<dbReference type="STRING" id="36847.CLNEO_14620"/>
<comment type="caution">
    <text evidence="2">The sequence shown here is derived from an EMBL/GenBank/DDBJ whole genome shotgun (WGS) entry which is preliminary data.</text>
</comment>